<dbReference type="GO" id="GO:0042597">
    <property type="term" value="C:periplasmic space"/>
    <property type="evidence" value="ECO:0007669"/>
    <property type="project" value="UniProtKB-ARBA"/>
</dbReference>
<dbReference type="EMBL" id="FOMZ01000002">
    <property type="protein sequence ID" value="SFD71658.1"/>
    <property type="molecule type" value="Genomic_DNA"/>
</dbReference>
<accession>A0A1I1UPT7</accession>
<protein>
    <submittedName>
        <fullName evidence="7">Peptide/nickel transport system substrate-binding protein</fullName>
    </submittedName>
</protein>
<evidence type="ECO:0000256" key="5">
    <source>
        <dbReference type="SAM" id="SignalP"/>
    </source>
</evidence>
<dbReference type="CDD" id="cd08503">
    <property type="entry name" value="PBP2_NikA_DppA_OppA_like_17"/>
    <property type="match status" value="1"/>
</dbReference>
<proteinExistence type="inferred from homology"/>
<evidence type="ECO:0000313" key="8">
    <source>
        <dbReference type="Proteomes" id="UP000198716"/>
    </source>
</evidence>
<dbReference type="PROSITE" id="PS51318">
    <property type="entry name" value="TAT"/>
    <property type="match status" value="1"/>
</dbReference>
<dbReference type="Proteomes" id="UP000198716">
    <property type="component" value="Unassembled WGS sequence"/>
</dbReference>
<gene>
    <name evidence="7" type="ORF">SAMN04487819_102276</name>
</gene>
<evidence type="ECO:0000256" key="2">
    <source>
        <dbReference type="ARBA" id="ARBA00005695"/>
    </source>
</evidence>
<keyword evidence="4 5" id="KW-0732">Signal</keyword>
<dbReference type="InterPro" id="IPR006311">
    <property type="entry name" value="TAT_signal"/>
</dbReference>
<evidence type="ECO:0000256" key="4">
    <source>
        <dbReference type="ARBA" id="ARBA00022729"/>
    </source>
</evidence>
<keyword evidence="8" id="KW-1185">Reference proteome</keyword>
<dbReference type="Gene3D" id="3.10.105.10">
    <property type="entry name" value="Dipeptide-binding Protein, Domain 3"/>
    <property type="match status" value="1"/>
</dbReference>
<dbReference type="Gene3D" id="3.40.190.10">
    <property type="entry name" value="Periplasmic binding protein-like II"/>
    <property type="match status" value="1"/>
</dbReference>
<dbReference type="PANTHER" id="PTHR30290:SF10">
    <property type="entry name" value="PERIPLASMIC OLIGOPEPTIDE-BINDING PROTEIN-RELATED"/>
    <property type="match status" value="1"/>
</dbReference>
<dbReference type="GO" id="GO:1904680">
    <property type="term" value="F:peptide transmembrane transporter activity"/>
    <property type="evidence" value="ECO:0007669"/>
    <property type="project" value="TreeGrafter"/>
</dbReference>
<dbReference type="InterPro" id="IPR000914">
    <property type="entry name" value="SBP_5_dom"/>
</dbReference>
<dbReference type="GO" id="GO:0015833">
    <property type="term" value="P:peptide transport"/>
    <property type="evidence" value="ECO:0007669"/>
    <property type="project" value="TreeGrafter"/>
</dbReference>
<dbReference type="AlphaFoldDB" id="A0A1I1UPT7"/>
<reference evidence="8" key="1">
    <citation type="submission" date="2016-10" db="EMBL/GenBank/DDBJ databases">
        <authorList>
            <person name="Varghese N."/>
            <person name="Submissions S."/>
        </authorList>
    </citation>
    <scope>NUCLEOTIDE SEQUENCE [LARGE SCALE GENOMIC DNA]</scope>
    <source>
        <strain evidence="8">DSM 45004</strain>
    </source>
</reference>
<dbReference type="InterPro" id="IPR030678">
    <property type="entry name" value="Peptide/Ni-bd"/>
</dbReference>
<dbReference type="RefSeq" id="WP_175496656.1">
    <property type="nucleotide sequence ID" value="NZ_FOMZ01000002.1"/>
</dbReference>
<dbReference type="InterPro" id="IPR039424">
    <property type="entry name" value="SBP_5"/>
</dbReference>
<organism evidence="7 8">
    <name type="scientific">Actinopolyspora alba</name>
    <dbReference type="NCBI Taxonomy" id="673379"/>
    <lineage>
        <taxon>Bacteria</taxon>
        <taxon>Bacillati</taxon>
        <taxon>Actinomycetota</taxon>
        <taxon>Actinomycetes</taxon>
        <taxon>Actinopolysporales</taxon>
        <taxon>Actinopolysporaceae</taxon>
        <taxon>Actinopolyspora</taxon>
        <taxon>Actinopolyspora alba group</taxon>
    </lineage>
</organism>
<dbReference type="GO" id="GO:0043190">
    <property type="term" value="C:ATP-binding cassette (ABC) transporter complex"/>
    <property type="evidence" value="ECO:0007669"/>
    <property type="project" value="InterPro"/>
</dbReference>
<comment type="subcellular location">
    <subcellularLocation>
        <location evidence="1">Cell envelope</location>
    </subcellularLocation>
</comment>
<feature type="signal peptide" evidence="5">
    <location>
        <begin position="1"/>
        <end position="28"/>
    </location>
</feature>
<name>A0A1I1UPT7_9ACTN</name>
<evidence type="ECO:0000259" key="6">
    <source>
        <dbReference type="Pfam" id="PF00496"/>
    </source>
</evidence>
<dbReference type="Pfam" id="PF00496">
    <property type="entry name" value="SBP_bac_5"/>
    <property type="match status" value="1"/>
</dbReference>
<keyword evidence="3" id="KW-0813">Transport</keyword>
<sequence>MNAGGISRRRVLSTTLGALALGPLAACGANTGASSSENRLRVAFSTSGDRESLDPHTSTLFVDQARSKALFDTLLGYDQDMSLIPRLAESWEPDDTGKRWRIRLREARFHDNKPVTAEDVLYSYRRIADPATGSPAQPQLSGVDFEASKASSDRELVLVLSEPDFTFPAAMGAPATEIVPAGTTDFGKPVGSGPFRFVSFETGGSAVFEKFADHWNGAPKPAELEFVSVNEEDARVSALLSGQVHYSHDIGANSVSTVDNDSGARILAAPYSTMQAVAFKVDRPPFDDNRVLRAVLSGVDREALVKVVLNERGKLGNDLFGRGLKYYPEEIPQRERDVDHARGLLREAGAEGLDFELHTSSADPYFEPAANLIAEQLGEIGLKVTPRVGPSETYYSDIKKKGVAGHTRTATLPITSYLSKRLREASVSANYTGYDSSEFDNRYDQAVATPDERKRDELLTEAQRHARDHGGMMVWGFSDWNVGVSKRVSGLRAATPNSTRWARFDEAELG</sequence>
<evidence type="ECO:0000256" key="3">
    <source>
        <dbReference type="ARBA" id="ARBA00022448"/>
    </source>
</evidence>
<dbReference type="GO" id="GO:0030313">
    <property type="term" value="C:cell envelope"/>
    <property type="evidence" value="ECO:0007669"/>
    <property type="project" value="UniProtKB-SubCell"/>
</dbReference>
<feature type="domain" description="Solute-binding protein family 5" evidence="6">
    <location>
        <begin position="83"/>
        <end position="401"/>
    </location>
</feature>
<dbReference type="PIRSF" id="PIRSF002741">
    <property type="entry name" value="MppA"/>
    <property type="match status" value="1"/>
</dbReference>
<comment type="similarity">
    <text evidence="2">Belongs to the bacterial solute-binding protein 5 family.</text>
</comment>
<feature type="chain" id="PRO_5011537899" evidence="5">
    <location>
        <begin position="29"/>
        <end position="510"/>
    </location>
</feature>
<dbReference type="PANTHER" id="PTHR30290">
    <property type="entry name" value="PERIPLASMIC BINDING COMPONENT OF ABC TRANSPORTER"/>
    <property type="match status" value="1"/>
</dbReference>
<evidence type="ECO:0000256" key="1">
    <source>
        <dbReference type="ARBA" id="ARBA00004196"/>
    </source>
</evidence>
<evidence type="ECO:0000313" key="7">
    <source>
        <dbReference type="EMBL" id="SFD71658.1"/>
    </source>
</evidence>
<dbReference type="SUPFAM" id="SSF53850">
    <property type="entry name" value="Periplasmic binding protein-like II"/>
    <property type="match status" value="1"/>
</dbReference>